<dbReference type="Pfam" id="PF01075">
    <property type="entry name" value="Glyco_transf_9"/>
    <property type="match status" value="1"/>
</dbReference>
<dbReference type="Pfam" id="PF14559">
    <property type="entry name" value="TPR_19"/>
    <property type="match status" value="1"/>
</dbReference>
<name>A0A3D4V3W5_9BACT</name>
<sequence>MLFVGRRMCRFAGGRRHFINGPSPPPRMTETAHRGDDRPLATPHTPPLTEQLVAQLAAGEAALASGRYREAATLLEPVAAALPDQVPVARMVATAWQLAGQRSRARAALATLDAQNLERLSPNDAHALGAQLLDVGAPDAALHCFDLVARTLPNHPSVLGAQAGAHRAMGNLDQAWRLAQRATSADKHNPALWLTAAQVRHSQGQLEDSLKLLKKAETLRPAHSPTRMQRALTRLLGGATAHGWSDFEHRGLPAIPAGSKAWRGEPLAGSSIVVVFEQGIGDLFHFVRYVPLLTERGAARVIVEAPESAVSLLQASGLDAVPVGQAPTTDYAVPVLSLPLLLGADRETGSDRVPYLRTDMELTPRVASARRRLGLVLRGNPNFLATNLRDIGNEWVSAIEGIRDVDWVWMQLGEETPSESFEAPALSVNWLETASLLSSIDGIVTVDTGLAHLAGALGLPTWVLLPYSPDWRWGLRSNRTPWYPTATLIRQPSPGDWGGAIAALGAALSSPPNISPSNTLA</sequence>
<dbReference type="Gene3D" id="3.40.50.2000">
    <property type="entry name" value="Glycogen Phosphorylase B"/>
    <property type="match status" value="1"/>
</dbReference>
<protein>
    <submittedName>
        <fullName evidence="2">Uncharacterized protein</fullName>
    </submittedName>
</protein>
<feature type="compositionally biased region" description="Basic and acidic residues" evidence="1">
    <location>
        <begin position="30"/>
        <end position="39"/>
    </location>
</feature>
<reference evidence="2 3" key="1">
    <citation type="journal article" date="2018" name="Nat. Biotechnol.">
        <title>A standardized bacterial taxonomy based on genome phylogeny substantially revises the tree of life.</title>
        <authorList>
            <person name="Parks D.H."/>
            <person name="Chuvochina M."/>
            <person name="Waite D.W."/>
            <person name="Rinke C."/>
            <person name="Skarshewski A."/>
            <person name="Chaumeil P.A."/>
            <person name="Hugenholtz P."/>
        </authorList>
    </citation>
    <scope>NUCLEOTIDE SEQUENCE [LARGE SCALE GENOMIC DNA]</scope>
    <source>
        <strain evidence="2">UBA8844</strain>
    </source>
</reference>
<organism evidence="2 3">
    <name type="scientific">Gemmatimonas aurantiaca</name>
    <dbReference type="NCBI Taxonomy" id="173480"/>
    <lineage>
        <taxon>Bacteria</taxon>
        <taxon>Pseudomonadati</taxon>
        <taxon>Gemmatimonadota</taxon>
        <taxon>Gemmatimonadia</taxon>
        <taxon>Gemmatimonadales</taxon>
        <taxon>Gemmatimonadaceae</taxon>
        <taxon>Gemmatimonas</taxon>
    </lineage>
</organism>
<proteinExistence type="predicted"/>
<dbReference type="AlphaFoldDB" id="A0A3D4V3W5"/>
<dbReference type="InterPro" id="IPR011990">
    <property type="entry name" value="TPR-like_helical_dom_sf"/>
</dbReference>
<feature type="region of interest" description="Disordered" evidence="1">
    <location>
        <begin position="16"/>
        <end position="44"/>
    </location>
</feature>
<dbReference type="InterPro" id="IPR002201">
    <property type="entry name" value="Glyco_trans_9"/>
</dbReference>
<accession>A0A3D4V3W5</accession>
<dbReference type="SUPFAM" id="SSF53756">
    <property type="entry name" value="UDP-Glycosyltransferase/glycogen phosphorylase"/>
    <property type="match status" value="1"/>
</dbReference>
<evidence type="ECO:0000313" key="3">
    <source>
        <dbReference type="Proteomes" id="UP000264071"/>
    </source>
</evidence>
<dbReference type="Gene3D" id="1.25.40.10">
    <property type="entry name" value="Tetratricopeptide repeat domain"/>
    <property type="match status" value="1"/>
</dbReference>
<dbReference type="EMBL" id="DPIY01000001">
    <property type="protein sequence ID" value="HCT55809.1"/>
    <property type="molecule type" value="Genomic_DNA"/>
</dbReference>
<evidence type="ECO:0000256" key="1">
    <source>
        <dbReference type="SAM" id="MobiDB-lite"/>
    </source>
</evidence>
<dbReference type="GO" id="GO:0016757">
    <property type="term" value="F:glycosyltransferase activity"/>
    <property type="evidence" value="ECO:0007669"/>
    <property type="project" value="InterPro"/>
</dbReference>
<gene>
    <name evidence="2" type="ORF">DGD08_01210</name>
</gene>
<comment type="caution">
    <text evidence="2">The sequence shown here is derived from an EMBL/GenBank/DDBJ whole genome shotgun (WGS) entry which is preliminary data.</text>
</comment>
<evidence type="ECO:0000313" key="2">
    <source>
        <dbReference type="EMBL" id="HCT55809.1"/>
    </source>
</evidence>
<dbReference type="SUPFAM" id="SSF48452">
    <property type="entry name" value="TPR-like"/>
    <property type="match status" value="1"/>
</dbReference>
<dbReference type="Proteomes" id="UP000264071">
    <property type="component" value="Unassembled WGS sequence"/>
</dbReference>